<evidence type="ECO:0000313" key="2">
    <source>
        <dbReference type="EMBL" id="CRL01194.1"/>
    </source>
</evidence>
<dbReference type="EMBL" id="CVRI01000055">
    <property type="protein sequence ID" value="CRL01194.1"/>
    <property type="molecule type" value="Genomic_DNA"/>
</dbReference>
<dbReference type="Proteomes" id="UP000183832">
    <property type="component" value="Unassembled WGS sequence"/>
</dbReference>
<keyword evidence="3" id="KW-1185">Reference proteome</keyword>
<feature type="transmembrane region" description="Helical" evidence="1">
    <location>
        <begin position="12"/>
        <end position="32"/>
    </location>
</feature>
<dbReference type="AlphaFoldDB" id="A0A1J1IN65"/>
<evidence type="ECO:0000256" key="1">
    <source>
        <dbReference type="SAM" id="Phobius"/>
    </source>
</evidence>
<name>A0A1J1IN65_9DIPT</name>
<keyword evidence="1" id="KW-1133">Transmembrane helix</keyword>
<proteinExistence type="predicted"/>
<sequence length="64" mass="7801">MNNTLEDDPAQYQVTDNFFFCLQEFFIFCLMFRRKFEMENLFAIEINVFCHVVNWQTLIYVCVA</sequence>
<protein>
    <submittedName>
        <fullName evidence="2">CLUMA_CG014824, isoform A</fullName>
    </submittedName>
</protein>
<organism evidence="2 3">
    <name type="scientific">Clunio marinus</name>
    <dbReference type="NCBI Taxonomy" id="568069"/>
    <lineage>
        <taxon>Eukaryota</taxon>
        <taxon>Metazoa</taxon>
        <taxon>Ecdysozoa</taxon>
        <taxon>Arthropoda</taxon>
        <taxon>Hexapoda</taxon>
        <taxon>Insecta</taxon>
        <taxon>Pterygota</taxon>
        <taxon>Neoptera</taxon>
        <taxon>Endopterygota</taxon>
        <taxon>Diptera</taxon>
        <taxon>Nematocera</taxon>
        <taxon>Chironomoidea</taxon>
        <taxon>Chironomidae</taxon>
        <taxon>Clunio</taxon>
    </lineage>
</organism>
<accession>A0A1J1IN65</accession>
<keyword evidence="1" id="KW-0472">Membrane</keyword>
<evidence type="ECO:0000313" key="3">
    <source>
        <dbReference type="Proteomes" id="UP000183832"/>
    </source>
</evidence>
<keyword evidence="1" id="KW-0812">Transmembrane</keyword>
<gene>
    <name evidence="2" type="ORF">CLUMA_CG014824</name>
</gene>
<reference evidence="2 3" key="1">
    <citation type="submission" date="2015-04" db="EMBL/GenBank/DDBJ databases">
        <authorList>
            <person name="Syromyatnikov M.Y."/>
            <person name="Popov V.N."/>
        </authorList>
    </citation>
    <scope>NUCLEOTIDE SEQUENCE [LARGE SCALE GENOMIC DNA]</scope>
</reference>